<dbReference type="AlphaFoldDB" id="A0A138ANK0"/>
<accession>A0A138ANK0</accession>
<dbReference type="RefSeq" id="WP_068570871.1">
    <property type="nucleotide sequence ID" value="NZ_LSRF01000016.1"/>
</dbReference>
<dbReference type="STRING" id="239498.AXK60_24230"/>
<evidence type="ECO:0000256" key="1">
    <source>
        <dbReference type="SAM" id="MobiDB-lite"/>
    </source>
</evidence>
<protein>
    <submittedName>
        <fullName evidence="2">Uncharacterized protein</fullName>
    </submittedName>
</protein>
<evidence type="ECO:0000313" key="2">
    <source>
        <dbReference type="EMBL" id="KXP12012.1"/>
    </source>
</evidence>
<evidence type="ECO:0000313" key="3">
    <source>
        <dbReference type="Proteomes" id="UP000070258"/>
    </source>
</evidence>
<gene>
    <name evidence="2" type="ORF">AXK60_24230</name>
</gene>
<reference evidence="3" key="1">
    <citation type="submission" date="2016-02" db="EMBL/GenBank/DDBJ databases">
        <authorList>
            <person name="Wen L."/>
            <person name="He K."/>
            <person name="Yang H."/>
        </authorList>
    </citation>
    <scope>NUCLEOTIDE SEQUENCE [LARGE SCALE GENOMIC DNA]</scope>
    <source>
        <strain evidence="3">JCM 15929</strain>
    </source>
</reference>
<dbReference type="OrthoDB" id="9958085at2"/>
<organism evidence="2 3">
    <name type="scientific">Tsukamurella pseudospumae</name>
    <dbReference type="NCBI Taxonomy" id="239498"/>
    <lineage>
        <taxon>Bacteria</taxon>
        <taxon>Bacillati</taxon>
        <taxon>Actinomycetota</taxon>
        <taxon>Actinomycetes</taxon>
        <taxon>Mycobacteriales</taxon>
        <taxon>Tsukamurellaceae</taxon>
        <taxon>Tsukamurella</taxon>
    </lineage>
</organism>
<feature type="compositionally biased region" description="Basic and acidic residues" evidence="1">
    <location>
        <begin position="69"/>
        <end position="80"/>
    </location>
</feature>
<dbReference type="Proteomes" id="UP000070258">
    <property type="component" value="Unassembled WGS sequence"/>
</dbReference>
<dbReference type="EMBL" id="LSRF01000016">
    <property type="protein sequence ID" value="KXP12012.1"/>
    <property type="molecule type" value="Genomic_DNA"/>
</dbReference>
<feature type="region of interest" description="Disordered" evidence="1">
    <location>
        <begin position="69"/>
        <end position="88"/>
    </location>
</feature>
<comment type="caution">
    <text evidence="2">The sequence shown here is derived from an EMBL/GenBank/DDBJ whole genome shotgun (WGS) entry which is preliminary data.</text>
</comment>
<name>A0A138ANK0_9ACTN</name>
<sequence>MATPNAAKFYANLRRELFVLEAVVGAGAPPDFDDLHAEARGRPSDEVSAGITDLQRRIKAVRDAHPITRWVDADPEHRDGQPSWTNNH</sequence>
<proteinExistence type="predicted"/>